<sequence length="577" mass="62955">MWISQFTLIALSTIFGVLTLAETIDHPVRCRYVKGDAQWPDEGIWKRELPGVVNTPVRVNASSTDYTLFAKGVVDVQNAVKFAAKYNVRLTITNSGSDFLGRCDAGSGLWLAVGNLKGLRVHQDIHAAYESPPLNYSADPVSTANFIGPDRFDDAYVSFGTGVTAQELNDALAKSGLFAIGSAYGGVKVAGGYSLSGGHGPFSSKYGLASDNIISYKLITPTGSILTANLNTNTDLFWALRGGGSGFGIIIEATMKAHPTPLISMIRFWIRTTDPNDMVSIFGPSAYIMGKLVELNRRGVQGYFYIYPNTVWGYFLTADGDAGIETLKRMFDPLFGDIGDEFEATINKPIVTYANFDNYKQFFDWRFKERISPSGLEPAKSRGLSALDSRLLGEEHLSSRELARALKEAMPTSQGGQLRGHLVGGGAVVKRGEEMGAVNPAWRRAFVHLIASGSRPNATSLKVLAPEMGCYLNECSPRETHWKQTMFGSSYNRLYTIKQKYDPKGVLWSTPSVGADDYFLDGHRLCKTPPDAVQYNPYGFPPATDNNVTVSGGPGYSSLPASQEEAEREGPRLGTWN</sequence>
<proteinExistence type="inferred from homology"/>
<evidence type="ECO:0000256" key="4">
    <source>
        <dbReference type="ARBA" id="ARBA00022827"/>
    </source>
</evidence>
<evidence type="ECO:0000256" key="3">
    <source>
        <dbReference type="ARBA" id="ARBA00022630"/>
    </source>
</evidence>
<dbReference type="Proteomes" id="UP000800235">
    <property type="component" value="Unassembled WGS sequence"/>
</dbReference>
<evidence type="ECO:0000259" key="8">
    <source>
        <dbReference type="PROSITE" id="PS51387"/>
    </source>
</evidence>
<dbReference type="InterPro" id="IPR016169">
    <property type="entry name" value="FAD-bd_PCMH_sub2"/>
</dbReference>
<evidence type="ECO:0000256" key="6">
    <source>
        <dbReference type="SAM" id="MobiDB-lite"/>
    </source>
</evidence>
<feature type="signal peptide" evidence="7">
    <location>
        <begin position="1"/>
        <end position="21"/>
    </location>
</feature>
<gene>
    <name evidence="9" type="ORF">EJ08DRAFT_703434</name>
</gene>
<comment type="cofactor">
    <cofactor evidence="1">
        <name>FAD</name>
        <dbReference type="ChEBI" id="CHEBI:57692"/>
    </cofactor>
</comment>
<name>A0A9P4NER1_9PEZI</name>
<reference evidence="9" key="1">
    <citation type="journal article" date="2020" name="Stud. Mycol.">
        <title>101 Dothideomycetes genomes: a test case for predicting lifestyles and emergence of pathogens.</title>
        <authorList>
            <person name="Haridas S."/>
            <person name="Albert R."/>
            <person name="Binder M."/>
            <person name="Bloem J."/>
            <person name="Labutti K."/>
            <person name="Salamov A."/>
            <person name="Andreopoulos B."/>
            <person name="Baker S."/>
            <person name="Barry K."/>
            <person name="Bills G."/>
            <person name="Bluhm B."/>
            <person name="Cannon C."/>
            <person name="Castanera R."/>
            <person name="Culley D."/>
            <person name="Daum C."/>
            <person name="Ezra D."/>
            <person name="Gonzalez J."/>
            <person name="Henrissat B."/>
            <person name="Kuo A."/>
            <person name="Liang C."/>
            <person name="Lipzen A."/>
            <person name="Lutzoni F."/>
            <person name="Magnuson J."/>
            <person name="Mondo S."/>
            <person name="Nolan M."/>
            <person name="Ohm R."/>
            <person name="Pangilinan J."/>
            <person name="Park H.-J."/>
            <person name="Ramirez L."/>
            <person name="Alfaro M."/>
            <person name="Sun H."/>
            <person name="Tritt A."/>
            <person name="Yoshinaga Y."/>
            <person name="Zwiers L.-H."/>
            <person name="Turgeon B."/>
            <person name="Goodwin S."/>
            <person name="Spatafora J."/>
            <person name="Crous P."/>
            <person name="Grigoriev I."/>
        </authorList>
    </citation>
    <scope>NUCLEOTIDE SEQUENCE</scope>
    <source>
        <strain evidence="9">CBS 130266</strain>
    </source>
</reference>
<keyword evidence="4" id="KW-0274">FAD</keyword>
<dbReference type="InterPro" id="IPR050416">
    <property type="entry name" value="FAD-linked_Oxidoreductase"/>
</dbReference>
<feature type="region of interest" description="Disordered" evidence="6">
    <location>
        <begin position="538"/>
        <end position="577"/>
    </location>
</feature>
<dbReference type="InterPro" id="IPR012951">
    <property type="entry name" value="BBE"/>
</dbReference>
<keyword evidence="7" id="KW-0732">Signal</keyword>
<dbReference type="Pfam" id="PF08031">
    <property type="entry name" value="BBE"/>
    <property type="match status" value="1"/>
</dbReference>
<comment type="similarity">
    <text evidence="2">Belongs to the oxygen-dependent FAD-linked oxidoreductase family.</text>
</comment>
<evidence type="ECO:0000313" key="9">
    <source>
        <dbReference type="EMBL" id="KAF2417423.1"/>
    </source>
</evidence>
<dbReference type="EMBL" id="MU007141">
    <property type="protein sequence ID" value="KAF2417423.1"/>
    <property type="molecule type" value="Genomic_DNA"/>
</dbReference>
<evidence type="ECO:0000256" key="5">
    <source>
        <dbReference type="ARBA" id="ARBA00023002"/>
    </source>
</evidence>
<dbReference type="InterPro" id="IPR016166">
    <property type="entry name" value="FAD-bd_PCMH"/>
</dbReference>
<evidence type="ECO:0000256" key="1">
    <source>
        <dbReference type="ARBA" id="ARBA00001974"/>
    </source>
</evidence>
<comment type="caution">
    <text evidence="9">The sequence shown here is derived from an EMBL/GenBank/DDBJ whole genome shotgun (WGS) entry which is preliminary data.</text>
</comment>
<keyword evidence="5" id="KW-0560">Oxidoreductase</keyword>
<accession>A0A9P4NER1</accession>
<dbReference type="GO" id="GO:0071949">
    <property type="term" value="F:FAD binding"/>
    <property type="evidence" value="ECO:0007669"/>
    <property type="project" value="InterPro"/>
</dbReference>
<dbReference type="PANTHER" id="PTHR42973">
    <property type="entry name" value="BINDING OXIDOREDUCTASE, PUTATIVE (AFU_ORTHOLOGUE AFUA_1G17690)-RELATED"/>
    <property type="match status" value="1"/>
</dbReference>
<feature type="chain" id="PRO_5040409734" evidence="7">
    <location>
        <begin position="22"/>
        <end position="577"/>
    </location>
</feature>
<dbReference type="InterPro" id="IPR006094">
    <property type="entry name" value="Oxid_FAD_bind_N"/>
</dbReference>
<feature type="domain" description="FAD-binding PCMH-type" evidence="8">
    <location>
        <begin position="59"/>
        <end position="260"/>
    </location>
</feature>
<dbReference type="AlphaFoldDB" id="A0A9P4NER1"/>
<dbReference type="PROSITE" id="PS51387">
    <property type="entry name" value="FAD_PCMH"/>
    <property type="match status" value="1"/>
</dbReference>
<dbReference type="InterPro" id="IPR036318">
    <property type="entry name" value="FAD-bd_PCMH-like_sf"/>
</dbReference>
<dbReference type="Pfam" id="PF01565">
    <property type="entry name" value="FAD_binding_4"/>
    <property type="match status" value="1"/>
</dbReference>
<organism evidence="9 10">
    <name type="scientific">Tothia fuscella</name>
    <dbReference type="NCBI Taxonomy" id="1048955"/>
    <lineage>
        <taxon>Eukaryota</taxon>
        <taxon>Fungi</taxon>
        <taxon>Dikarya</taxon>
        <taxon>Ascomycota</taxon>
        <taxon>Pezizomycotina</taxon>
        <taxon>Dothideomycetes</taxon>
        <taxon>Pleosporomycetidae</taxon>
        <taxon>Venturiales</taxon>
        <taxon>Cylindrosympodiaceae</taxon>
        <taxon>Tothia</taxon>
    </lineage>
</organism>
<dbReference type="SUPFAM" id="SSF56176">
    <property type="entry name" value="FAD-binding/transporter-associated domain-like"/>
    <property type="match status" value="1"/>
</dbReference>
<evidence type="ECO:0000313" key="10">
    <source>
        <dbReference type="Proteomes" id="UP000800235"/>
    </source>
</evidence>
<dbReference type="Gene3D" id="3.30.465.10">
    <property type="match status" value="2"/>
</dbReference>
<evidence type="ECO:0000256" key="2">
    <source>
        <dbReference type="ARBA" id="ARBA00005466"/>
    </source>
</evidence>
<dbReference type="PANTHER" id="PTHR42973:SF39">
    <property type="entry name" value="FAD-BINDING PCMH-TYPE DOMAIN-CONTAINING PROTEIN"/>
    <property type="match status" value="1"/>
</dbReference>
<dbReference type="OrthoDB" id="9983560at2759"/>
<keyword evidence="3" id="KW-0285">Flavoprotein</keyword>
<dbReference type="GO" id="GO:0016491">
    <property type="term" value="F:oxidoreductase activity"/>
    <property type="evidence" value="ECO:0007669"/>
    <property type="project" value="UniProtKB-KW"/>
</dbReference>
<keyword evidence="10" id="KW-1185">Reference proteome</keyword>
<protein>
    <submittedName>
        <fullName evidence="9">FAD-binding domain-containing protein</fullName>
    </submittedName>
</protein>
<evidence type="ECO:0000256" key="7">
    <source>
        <dbReference type="SAM" id="SignalP"/>
    </source>
</evidence>